<keyword evidence="5 7" id="KW-0472">Membrane</keyword>
<evidence type="ECO:0000256" key="7">
    <source>
        <dbReference type="SAM" id="Phobius"/>
    </source>
</evidence>
<feature type="transmembrane region" description="Helical" evidence="7">
    <location>
        <begin position="113"/>
        <end position="130"/>
    </location>
</feature>
<evidence type="ECO:0000313" key="9">
    <source>
        <dbReference type="Proteomes" id="UP000563601"/>
    </source>
</evidence>
<gene>
    <name evidence="8" type="ORF">HNQ53_001970</name>
</gene>
<feature type="region of interest" description="Disordered" evidence="6">
    <location>
        <begin position="1"/>
        <end position="25"/>
    </location>
</feature>
<dbReference type="RefSeq" id="WP_237567751.1">
    <property type="nucleotide sequence ID" value="NZ_CP047491.1"/>
</dbReference>
<comment type="caution">
    <text evidence="8">The sequence shown here is derived from an EMBL/GenBank/DDBJ whole genome shotgun (WGS) entry which is preliminary data.</text>
</comment>
<dbReference type="Proteomes" id="UP000563601">
    <property type="component" value="Unassembled WGS sequence"/>
</dbReference>
<dbReference type="Pfam" id="PF03899">
    <property type="entry name" value="ATP-synt_I"/>
    <property type="match status" value="1"/>
</dbReference>
<dbReference type="GO" id="GO:0005886">
    <property type="term" value="C:plasma membrane"/>
    <property type="evidence" value="ECO:0007669"/>
    <property type="project" value="UniProtKB-SubCell"/>
</dbReference>
<sequence length="160" mass="17320">MPVEQARRFRHNSHAQNLGGKEDLAGPFPPMGNPPVVKISLIQLAVVLLAALALELTLGRTIALSALLGGTLCVLPNMYFGLRAFELLGAGHRKLRGARASQRTVGSFYRAETGKFVMTLVGFAAVFATVRTLNPAVLFISYGLCVILHWILVARLHTTK</sequence>
<evidence type="ECO:0000256" key="1">
    <source>
        <dbReference type="ARBA" id="ARBA00004651"/>
    </source>
</evidence>
<proteinExistence type="predicted"/>
<name>A0AA89PV10_9GAMM</name>
<accession>A0AA89PV10</accession>
<reference evidence="8 9" key="1">
    <citation type="submission" date="2020-08" db="EMBL/GenBank/DDBJ databases">
        <title>Genomic Encyclopedia of Type Strains, Phase IV (KMG-IV): sequencing the most valuable type-strain genomes for metagenomic binning, comparative biology and taxonomic classification.</title>
        <authorList>
            <person name="Goeker M."/>
        </authorList>
    </citation>
    <scope>NUCLEOTIDE SEQUENCE [LARGE SCALE GENOMIC DNA]</scope>
    <source>
        <strain evidence="8 9">DSM 11525</strain>
    </source>
</reference>
<keyword evidence="2" id="KW-1003">Cell membrane</keyword>
<feature type="transmembrane region" description="Helical" evidence="7">
    <location>
        <begin position="136"/>
        <end position="154"/>
    </location>
</feature>
<comment type="subcellular location">
    <subcellularLocation>
        <location evidence="1">Cell membrane</location>
        <topology evidence="1">Multi-pass membrane protein</topology>
    </subcellularLocation>
</comment>
<dbReference type="InterPro" id="IPR005598">
    <property type="entry name" value="ATP_synth_I"/>
</dbReference>
<evidence type="ECO:0000256" key="3">
    <source>
        <dbReference type="ARBA" id="ARBA00022692"/>
    </source>
</evidence>
<evidence type="ECO:0000256" key="2">
    <source>
        <dbReference type="ARBA" id="ARBA00022475"/>
    </source>
</evidence>
<protein>
    <submittedName>
        <fullName evidence="8">ATP synthase protein I</fullName>
    </submittedName>
</protein>
<dbReference type="AlphaFoldDB" id="A0AA89PV10"/>
<keyword evidence="4 7" id="KW-1133">Transmembrane helix</keyword>
<evidence type="ECO:0000313" key="8">
    <source>
        <dbReference type="EMBL" id="MBB5211752.1"/>
    </source>
</evidence>
<feature type="transmembrane region" description="Helical" evidence="7">
    <location>
        <begin position="62"/>
        <end position="85"/>
    </location>
</feature>
<organism evidence="8 9">
    <name type="scientific">Microbulbifer hydrolyticus</name>
    <dbReference type="NCBI Taxonomy" id="48074"/>
    <lineage>
        <taxon>Bacteria</taxon>
        <taxon>Pseudomonadati</taxon>
        <taxon>Pseudomonadota</taxon>
        <taxon>Gammaproteobacteria</taxon>
        <taxon>Cellvibrionales</taxon>
        <taxon>Microbulbiferaceae</taxon>
        <taxon>Microbulbifer</taxon>
    </lineage>
</organism>
<evidence type="ECO:0000256" key="4">
    <source>
        <dbReference type="ARBA" id="ARBA00022989"/>
    </source>
</evidence>
<keyword evidence="3 7" id="KW-0812">Transmembrane</keyword>
<feature type="transmembrane region" description="Helical" evidence="7">
    <location>
        <begin position="36"/>
        <end position="56"/>
    </location>
</feature>
<evidence type="ECO:0000256" key="6">
    <source>
        <dbReference type="SAM" id="MobiDB-lite"/>
    </source>
</evidence>
<evidence type="ECO:0000256" key="5">
    <source>
        <dbReference type="ARBA" id="ARBA00023136"/>
    </source>
</evidence>
<dbReference type="EMBL" id="JACHHR010000002">
    <property type="protein sequence ID" value="MBB5211752.1"/>
    <property type="molecule type" value="Genomic_DNA"/>
</dbReference>